<evidence type="ECO:0000313" key="2">
    <source>
        <dbReference type="Proteomes" id="UP000793456"/>
    </source>
</evidence>
<protein>
    <submittedName>
        <fullName evidence="1">Uncharacterized protein</fullName>
    </submittedName>
</protein>
<dbReference type="EMBL" id="CM011681">
    <property type="protein sequence ID" value="TMS16238.1"/>
    <property type="molecule type" value="Genomic_DNA"/>
</dbReference>
<accession>A0ACD3RC54</accession>
<sequence>MMFYTQLFTSKRGPLAKIWLAAHWERKLTKAHVFECNLETTIRDIISPKMKIGLRTSGHLLIGVVRIYSRKAKYLLADCSDAVVKIKLAFRPDNTSSVKSVAAVHTSYYLFCLSFSCQTRGRELFEKLSATIQVTMFGFQTLLMLKILFLNSGRNTNMFEQLLLSVCVHTVCSLHTGTIRNIDVVDHFTLNQSRTEEITLKEDFGNGFLNLADFGVDSQSHQTGLLDMNFQGLAGHGDAFGDEDRGFDLLDFLTNSSDHIESSNFIPEGPQNETTEISALNYQQDADRMEVETPTKSETTLLANEEMAFALEPVAATPNSEKKRGKRKRRLVVDHTKELTDESIRDQLNDYSDLVGPFDMAPPTLQLMQWKESGGVGKLFAQTCLSVVTPQIKELFVKSVFRLKYSSMCGEVEEMRQDGQEVQRNMSALTTDDVSVVDSSLDPEKTHNTETTPFDHSDENGSEFTHPELPSEDSMFVHPSYMEQETPSTSLLTQRNSDTTFSLEALCKGATRSQAAATFFCLLVLNKQTGASPAPESASMRTSSQHPDPNSTISFRKTRTWLQSWFYSICLTRSVGTGGRYPHSDASSTHTYPGRVRTVESSPTARTYPSTPRRQAKHTACSDNHGIRPPTPEQYLTPLQQKEVCIRHLRARLRDNVERLQHRDCEIDELRSQLYRMQEDWIEEECHRVEAQLALKEARKEIQHLQEVVESVRSNLSVREQDPHDQKPYSGLQGARSRGKSRSCGCSPANTLSRSTTYTRLSSEALQLERSSNAPESSRASRPVGQTHLLLEAALLSEQMPPPQGHIRGSPTTPRSSTYERLCTGGAVLPISHSCHTLSSTCKCTAHTYLPHHHLFLHLPQEEVPVTTAPAGPASDPIPIPTPAVEKKPEVRSQACSPTMTWLCEETCAEELSVISLPTADTDPSEPHPIPSSLPPLSPPEHSYRLDALPPDKPEKATKTPAEPHTCQPHPTAPLPVRQEATMLEIDEDNMDETEGTNEDVYPPQPCHWSRYFLIDLLALAMPVVPTMAWLCRGAQREVMPVYHIGSLLRGCCAVALHSLRRRGAGRGRRPASMNGTTPI</sequence>
<comment type="caution">
    <text evidence="1">The sequence shown here is derived from an EMBL/GenBank/DDBJ whole genome shotgun (WGS) entry which is preliminary data.</text>
</comment>
<organism evidence="1 2">
    <name type="scientific">Larimichthys crocea</name>
    <name type="common">Large yellow croaker</name>
    <name type="synonym">Pseudosciaena crocea</name>
    <dbReference type="NCBI Taxonomy" id="215358"/>
    <lineage>
        <taxon>Eukaryota</taxon>
        <taxon>Metazoa</taxon>
        <taxon>Chordata</taxon>
        <taxon>Craniata</taxon>
        <taxon>Vertebrata</taxon>
        <taxon>Euteleostomi</taxon>
        <taxon>Actinopterygii</taxon>
        <taxon>Neopterygii</taxon>
        <taxon>Teleostei</taxon>
        <taxon>Neoteleostei</taxon>
        <taxon>Acanthomorphata</taxon>
        <taxon>Eupercaria</taxon>
        <taxon>Sciaenidae</taxon>
        <taxon>Larimichthys</taxon>
    </lineage>
</organism>
<keyword evidence="2" id="KW-1185">Reference proteome</keyword>
<evidence type="ECO:0000313" key="1">
    <source>
        <dbReference type="EMBL" id="TMS16238.1"/>
    </source>
</evidence>
<name>A0ACD3RC54_LARCR</name>
<gene>
    <name evidence="1" type="ORF">E3U43_013531</name>
</gene>
<dbReference type="Proteomes" id="UP000793456">
    <property type="component" value="Chromosome VIII"/>
</dbReference>
<reference evidence="1" key="1">
    <citation type="submission" date="2018-11" db="EMBL/GenBank/DDBJ databases">
        <title>The sequence and de novo assembly of Larimichthys crocea genome using PacBio and Hi-C technologies.</title>
        <authorList>
            <person name="Xu P."/>
            <person name="Chen B."/>
            <person name="Zhou Z."/>
            <person name="Ke Q."/>
            <person name="Wu Y."/>
            <person name="Bai H."/>
            <person name="Pu F."/>
        </authorList>
    </citation>
    <scope>NUCLEOTIDE SEQUENCE</scope>
    <source>
        <tissue evidence="1">Muscle</tissue>
    </source>
</reference>
<proteinExistence type="predicted"/>